<reference evidence="1 2" key="1">
    <citation type="submission" date="2019-06" db="EMBL/GenBank/DDBJ databases">
        <title>Desulfobotulus mexicanus sp. nov., a novel sulfate-reducing bacterium isolated from the sediment of an alkaline crater lake in Mexico.</title>
        <authorList>
            <person name="Hirschler-Rea A."/>
        </authorList>
    </citation>
    <scope>NUCLEOTIDE SEQUENCE [LARGE SCALE GENOMIC DNA]</scope>
    <source>
        <strain evidence="1 2">PAR22N</strain>
    </source>
</reference>
<dbReference type="OrthoDB" id="9780392at2"/>
<comment type="caution">
    <text evidence="1">The sequence shown here is derived from an EMBL/GenBank/DDBJ whole genome shotgun (WGS) entry which is preliminary data.</text>
</comment>
<keyword evidence="2" id="KW-1185">Reference proteome</keyword>
<evidence type="ECO:0000313" key="2">
    <source>
        <dbReference type="Proteomes" id="UP000321899"/>
    </source>
</evidence>
<organism evidence="1 2">
    <name type="scientific">Desulfobotulus mexicanus</name>
    <dbReference type="NCBI Taxonomy" id="2586642"/>
    <lineage>
        <taxon>Bacteria</taxon>
        <taxon>Pseudomonadati</taxon>
        <taxon>Thermodesulfobacteriota</taxon>
        <taxon>Desulfobacteria</taxon>
        <taxon>Desulfobacterales</taxon>
        <taxon>Desulfobacteraceae</taxon>
        <taxon>Desulfobotulus</taxon>
    </lineage>
</organism>
<evidence type="ECO:0000313" key="1">
    <source>
        <dbReference type="EMBL" id="TYT73346.1"/>
    </source>
</evidence>
<sequence length="106" mass="12144">MKKRINHKILAEILGQHPLHVRRLRIGECLPRPNKALLLGDSLGIPPYHFMWPERYGNPWPIIEAHWPEVESYLKARLSGDRPALPDCLAAFGQQPEKEYVDSKAG</sequence>
<dbReference type="EMBL" id="VDMB01000034">
    <property type="protein sequence ID" value="TYT73346.1"/>
    <property type="molecule type" value="Genomic_DNA"/>
</dbReference>
<accession>A0A5S5MC90</accession>
<protein>
    <submittedName>
        <fullName evidence="1">Uncharacterized protein</fullName>
    </submittedName>
</protein>
<dbReference type="Proteomes" id="UP000321899">
    <property type="component" value="Unassembled WGS sequence"/>
</dbReference>
<dbReference type="RefSeq" id="WP_139450797.1">
    <property type="nucleotide sequence ID" value="NZ_VDMB01000034.1"/>
</dbReference>
<name>A0A5S5MC90_9BACT</name>
<proteinExistence type="predicted"/>
<gene>
    <name evidence="1" type="ORF">FIM25_15655</name>
</gene>
<dbReference type="AlphaFoldDB" id="A0A5S5MC90"/>